<gene>
    <name evidence="7 8" type="primary">ybeY</name>
    <name evidence="8" type="ORF">GQN54_02815</name>
</gene>
<dbReference type="EC" id="3.1.-.-" evidence="7"/>
<evidence type="ECO:0000256" key="6">
    <source>
        <dbReference type="ARBA" id="ARBA00022833"/>
    </source>
</evidence>
<keyword evidence="2 7" id="KW-0540">Nuclease</keyword>
<accession>A0A6N9NGS7</accession>
<dbReference type="NCBIfam" id="TIGR00043">
    <property type="entry name" value="rRNA maturation RNase YbeY"/>
    <property type="match status" value="1"/>
</dbReference>
<keyword evidence="3 7" id="KW-0479">Metal-binding</keyword>
<evidence type="ECO:0000256" key="7">
    <source>
        <dbReference type="HAMAP-Rule" id="MF_00009"/>
    </source>
</evidence>
<dbReference type="RefSeq" id="WP_160631742.1">
    <property type="nucleotide sequence ID" value="NZ_WWNE01000003.1"/>
</dbReference>
<dbReference type="EMBL" id="WWNE01000003">
    <property type="protein sequence ID" value="NBG65032.1"/>
    <property type="molecule type" value="Genomic_DNA"/>
</dbReference>
<keyword evidence="7" id="KW-0690">Ribosome biogenesis</keyword>
<comment type="subcellular location">
    <subcellularLocation>
        <location evidence="7">Cytoplasm</location>
    </subcellularLocation>
</comment>
<dbReference type="HAMAP" id="MF_00009">
    <property type="entry name" value="Endoribonucl_YbeY"/>
    <property type="match status" value="1"/>
</dbReference>
<evidence type="ECO:0000313" key="9">
    <source>
        <dbReference type="Proteomes" id="UP000470771"/>
    </source>
</evidence>
<dbReference type="InterPro" id="IPR020549">
    <property type="entry name" value="YbeY_CS"/>
</dbReference>
<name>A0A6N9NGS7_9FLAO</name>
<dbReference type="SUPFAM" id="SSF55486">
    <property type="entry name" value="Metalloproteases ('zincins'), catalytic domain"/>
    <property type="match status" value="1"/>
</dbReference>
<protein>
    <recommendedName>
        <fullName evidence="7">Endoribonuclease YbeY</fullName>
        <ecNumber evidence="7">3.1.-.-</ecNumber>
    </recommendedName>
</protein>
<dbReference type="GO" id="GO:0005737">
    <property type="term" value="C:cytoplasm"/>
    <property type="evidence" value="ECO:0007669"/>
    <property type="project" value="UniProtKB-SubCell"/>
</dbReference>
<keyword evidence="7" id="KW-0963">Cytoplasm</keyword>
<evidence type="ECO:0000256" key="3">
    <source>
        <dbReference type="ARBA" id="ARBA00022723"/>
    </source>
</evidence>
<feature type="binding site" evidence="7">
    <location>
        <position position="122"/>
    </location>
    <ligand>
        <name>Zn(2+)</name>
        <dbReference type="ChEBI" id="CHEBI:29105"/>
        <note>catalytic</note>
    </ligand>
</feature>
<dbReference type="InterPro" id="IPR023091">
    <property type="entry name" value="MetalPrtase_cat_dom_sf_prd"/>
</dbReference>
<dbReference type="PANTHER" id="PTHR46986:SF1">
    <property type="entry name" value="ENDORIBONUCLEASE YBEY, CHLOROPLASTIC"/>
    <property type="match status" value="1"/>
</dbReference>
<dbReference type="PANTHER" id="PTHR46986">
    <property type="entry name" value="ENDORIBONUCLEASE YBEY, CHLOROPLASTIC"/>
    <property type="match status" value="1"/>
</dbReference>
<comment type="function">
    <text evidence="7">Single strand-specific metallo-endoribonuclease involved in late-stage 70S ribosome quality control and in maturation of the 3' terminus of the 16S rRNA.</text>
</comment>
<dbReference type="GO" id="GO:0008270">
    <property type="term" value="F:zinc ion binding"/>
    <property type="evidence" value="ECO:0007669"/>
    <property type="project" value="UniProtKB-UniRule"/>
</dbReference>
<evidence type="ECO:0000313" key="8">
    <source>
        <dbReference type="EMBL" id="NBG65032.1"/>
    </source>
</evidence>
<dbReference type="GO" id="GO:0004521">
    <property type="term" value="F:RNA endonuclease activity"/>
    <property type="evidence" value="ECO:0007669"/>
    <property type="project" value="UniProtKB-UniRule"/>
</dbReference>
<organism evidence="8 9">
    <name type="scientific">Acidiluteibacter ferrifornacis</name>
    <dbReference type="NCBI Taxonomy" id="2692424"/>
    <lineage>
        <taxon>Bacteria</taxon>
        <taxon>Pseudomonadati</taxon>
        <taxon>Bacteroidota</taxon>
        <taxon>Flavobacteriia</taxon>
        <taxon>Flavobacteriales</taxon>
        <taxon>Cryomorphaceae</taxon>
        <taxon>Acidiluteibacter</taxon>
    </lineage>
</organism>
<keyword evidence="5 7" id="KW-0378">Hydrolase</keyword>
<evidence type="ECO:0000256" key="1">
    <source>
        <dbReference type="ARBA" id="ARBA00010875"/>
    </source>
</evidence>
<reference evidence="8 9" key="1">
    <citation type="submission" date="2019-12" db="EMBL/GenBank/DDBJ databases">
        <authorList>
            <person name="Zhao J."/>
        </authorList>
    </citation>
    <scope>NUCLEOTIDE SEQUENCE [LARGE SCALE GENOMIC DNA]</scope>
    <source>
        <strain evidence="8 9">S-15</strain>
    </source>
</reference>
<dbReference type="GO" id="GO:0006364">
    <property type="term" value="P:rRNA processing"/>
    <property type="evidence" value="ECO:0007669"/>
    <property type="project" value="UniProtKB-UniRule"/>
</dbReference>
<proteinExistence type="inferred from homology"/>
<dbReference type="Proteomes" id="UP000470771">
    <property type="component" value="Unassembled WGS sequence"/>
</dbReference>
<dbReference type="Pfam" id="PF02130">
    <property type="entry name" value="YbeY"/>
    <property type="match status" value="1"/>
</dbReference>
<dbReference type="InterPro" id="IPR002036">
    <property type="entry name" value="YbeY"/>
</dbReference>
<keyword evidence="4 7" id="KW-0255">Endonuclease</keyword>
<keyword evidence="9" id="KW-1185">Reference proteome</keyword>
<dbReference type="Gene3D" id="3.40.390.30">
    <property type="entry name" value="Metalloproteases ('zincins'), catalytic domain"/>
    <property type="match status" value="1"/>
</dbReference>
<sequence>MIEEINDEIHFHYEIETTYKHNTYLKDWLTATATLEGKSIGEINYIICDDAYLLEINKNYLNHDTLTDIITFDYCEDNRLNADIYISIERVEDNSKMLNNKFIDEFERVCVHGILHLSGYKDKSEEEALLMRQKEDFYLNLRPV</sequence>
<keyword evidence="6 7" id="KW-0862">Zinc</keyword>
<comment type="cofactor">
    <cofactor evidence="7">
        <name>Zn(2+)</name>
        <dbReference type="ChEBI" id="CHEBI:29105"/>
    </cofactor>
    <text evidence="7">Binds 1 zinc ion.</text>
</comment>
<evidence type="ECO:0000256" key="2">
    <source>
        <dbReference type="ARBA" id="ARBA00022722"/>
    </source>
</evidence>
<evidence type="ECO:0000256" key="5">
    <source>
        <dbReference type="ARBA" id="ARBA00022801"/>
    </source>
</evidence>
<evidence type="ECO:0000256" key="4">
    <source>
        <dbReference type="ARBA" id="ARBA00022759"/>
    </source>
</evidence>
<dbReference type="PROSITE" id="PS01306">
    <property type="entry name" value="UPF0054"/>
    <property type="match status" value="1"/>
</dbReference>
<feature type="binding site" evidence="7">
    <location>
        <position position="116"/>
    </location>
    <ligand>
        <name>Zn(2+)</name>
        <dbReference type="ChEBI" id="CHEBI:29105"/>
        <note>catalytic</note>
    </ligand>
</feature>
<dbReference type="GO" id="GO:0004222">
    <property type="term" value="F:metalloendopeptidase activity"/>
    <property type="evidence" value="ECO:0007669"/>
    <property type="project" value="InterPro"/>
</dbReference>
<comment type="similarity">
    <text evidence="1 7">Belongs to the endoribonuclease YbeY family.</text>
</comment>
<feature type="binding site" evidence="7">
    <location>
        <position position="112"/>
    </location>
    <ligand>
        <name>Zn(2+)</name>
        <dbReference type="ChEBI" id="CHEBI:29105"/>
        <note>catalytic</note>
    </ligand>
</feature>
<dbReference type="AlphaFoldDB" id="A0A6N9NGS7"/>
<keyword evidence="7" id="KW-0698">rRNA processing</keyword>
<comment type="caution">
    <text evidence="8">The sequence shown here is derived from an EMBL/GenBank/DDBJ whole genome shotgun (WGS) entry which is preliminary data.</text>
</comment>